<organism evidence="2 3">
    <name type="scientific">Chryseobacterium rhizosphaerae</name>
    <dbReference type="NCBI Taxonomy" id="395937"/>
    <lineage>
        <taxon>Bacteria</taxon>
        <taxon>Pseudomonadati</taxon>
        <taxon>Bacteroidota</taxon>
        <taxon>Flavobacteriia</taxon>
        <taxon>Flavobacteriales</taxon>
        <taxon>Weeksellaceae</taxon>
        <taxon>Chryseobacterium group</taxon>
        <taxon>Chryseobacterium</taxon>
    </lineage>
</organism>
<sequence>MTKKLIHTLLILVAFHINAFAQTPKSYTVTHIVNKTIDKGEYVDDKRIDKKDKISTGNLIYISSPKNDSIAFYEFNDSPVSEKKVPNICALAKNQNSLLLTYKNESYSTKFKITFNNNEKTVLIGDKDVFYLNDSYYKYVQKSVGDNLNIPDLIDFLEDFLAGYALEDLKYISSYEKYKHKDFKITKAYMESFRTQASDYLDKWNIKFSYTKTGIPSYVLKESVEGDREIEKKLISSNKGIFKYTKHTNSESRLITDTDIRMDVNNHRYDEKVTSLQVGLGKETRYESKQISYKKIPFKELKLTSGNISNIISSK</sequence>
<keyword evidence="3" id="KW-1185">Reference proteome</keyword>
<dbReference type="EMBL" id="QNUF01000009">
    <property type="protein sequence ID" value="REC75683.1"/>
    <property type="molecule type" value="Genomic_DNA"/>
</dbReference>
<evidence type="ECO:0000313" key="2">
    <source>
        <dbReference type="EMBL" id="REC75683.1"/>
    </source>
</evidence>
<gene>
    <name evidence="2" type="ORF">DRF57_09945</name>
</gene>
<dbReference type="Proteomes" id="UP000256491">
    <property type="component" value="Unassembled WGS sequence"/>
</dbReference>
<accession>A0ABX9IM09</accession>
<evidence type="ECO:0000256" key="1">
    <source>
        <dbReference type="SAM" id="SignalP"/>
    </source>
</evidence>
<feature type="signal peptide" evidence="1">
    <location>
        <begin position="1"/>
        <end position="21"/>
    </location>
</feature>
<feature type="chain" id="PRO_5047035249" evidence="1">
    <location>
        <begin position="22"/>
        <end position="315"/>
    </location>
</feature>
<evidence type="ECO:0000313" key="3">
    <source>
        <dbReference type="Proteomes" id="UP000256491"/>
    </source>
</evidence>
<protein>
    <submittedName>
        <fullName evidence="2">Uncharacterized protein</fullName>
    </submittedName>
</protein>
<name>A0ABX9IM09_9FLAO</name>
<dbReference type="RefSeq" id="WP_115918276.1">
    <property type="nucleotide sequence ID" value="NZ_BJYH01000034.1"/>
</dbReference>
<comment type="caution">
    <text evidence="2">The sequence shown here is derived from an EMBL/GenBank/DDBJ whole genome shotgun (WGS) entry which is preliminary data.</text>
</comment>
<keyword evidence="1" id="KW-0732">Signal</keyword>
<proteinExistence type="predicted"/>
<reference evidence="2 3" key="1">
    <citation type="journal article" date="2010" name="Syst. Appl. Microbiol.">
        <title>Four new species of Chryseobacterium from the rhizosphere of coastal sand dune plants, Chryseobacterium elymi sp. nov., Chryseobacterium hagamense sp. nov., Chryseobacterium lathyri sp. nov. and Chryseobacterium rhizosphaerae sp. nov.</title>
        <authorList>
            <person name="Cho S.H."/>
            <person name="Lee K.S."/>
            <person name="Shin D.S."/>
            <person name="Han J.H."/>
            <person name="Park K.S."/>
            <person name="Lee C.H."/>
            <person name="Park K.H."/>
            <person name="Kim S.B."/>
        </authorList>
    </citation>
    <scope>NUCLEOTIDE SEQUENCE [LARGE SCALE GENOMIC DNA]</scope>
    <source>
        <strain evidence="2 3">KCTC 22548</strain>
    </source>
</reference>